<dbReference type="AlphaFoldDB" id="A0A8T1E6H7"/>
<dbReference type="Proteomes" id="UP000736787">
    <property type="component" value="Unassembled WGS sequence"/>
</dbReference>
<name>A0A8T1E6H7_9STRA</name>
<organism evidence="1 2">
    <name type="scientific">Phytophthora cactorum</name>
    <dbReference type="NCBI Taxonomy" id="29920"/>
    <lineage>
        <taxon>Eukaryota</taxon>
        <taxon>Sar</taxon>
        <taxon>Stramenopiles</taxon>
        <taxon>Oomycota</taxon>
        <taxon>Peronosporomycetes</taxon>
        <taxon>Peronosporales</taxon>
        <taxon>Peronosporaceae</taxon>
        <taxon>Phytophthora</taxon>
    </lineage>
</organism>
<gene>
    <name evidence="1" type="ORF">PC117_g7344</name>
</gene>
<dbReference type="EMBL" id="RCMK01000149">
    <property type="protein sequence ID" value="KAG2946808.1"/>
    <property type="molecule type" value="Genomic_DNA"/>
</dbReference>
<protein>
    <submittedName>
        <fullName evidence="1">Uncharacterized protein</fullName>
    </submittedName>
</protein>
<sequence length="58" mass="6581">MRGCLVAGPERSSIDARRGLVERFYRFDRGPKAPFRSRRSRRFLNELGVPVGASTSIQ</sequence>
<comment type="caution">
    <text evidence="1">The sequence shown here is derived from an EMBL/GenBank/DDBJ whole genome shotgun (WGS) entry which is preliminary data.</text>
</comment>
<proteinExistence type="predicted"/>
<accession>A0A8T1E6H7</accession>
<reference evidence="1" key="1">
    <citation type="submission" date="2018-10" db="EMBL/GenBank/DDBJ databases">
        <title>Effector identification in a new, highly contiguous assembly of the strawberry crown rot pathogen Phytophthora cactorum.</title>
        <authorList>
            <person name="Armitage A.D."/>
            <person name="Nellist C.F."/>
            <person name="Bates H."/>
            <person name="Vickerstaff R.J."/>
            <person name="Harrison R.J."/>
        </authorList>
    </citation>
    <scope>NUCLEOTIDE SEQUENCE</scope>
    <source>
        <strain evidence="1">4040</strain>
    </source>
</reference>
<evidence type="ECO:0000313" key="2">
    <source>
        <dbReference type="Proteomes" id="UP000736787"/>
    </source>
</evidence>
<evidence type="ECO:0000313" key="1">
    <source>
        <dbReference type="EMBL" id="KAG2946808.1"/>
    </source>
</evidence>